<name>A0A6I2UR58_9FIRM</name>
<evidence type="ECO:0000313" key="2">
    <source>
        <dbReference type="Proteomes" id="UP000430222"/>
    </source>
</evidence>
<dbReference type="EMBL" id="VUNL01000005">
    <property type="protein sequence ID" value="MSV24698.1"/>
    <property type="molecule type" value="Genomic_DNA"/>
</dbReference>
<dbReference type="AlphaFoldDB" id="A0A6I2UR58"/>
<dbReference type="Proteomes" id="UP000430222">
    <property type="component" value="Unassembled WGS sequence"/>
</dbReference>
<comment type="caution">
    <text evidence="1">The sequence shown here is derived from an EMBL/GenBank/DDBJ whole genome shotgun (WGS) entry which is preliminary data.</text>
</comment>
<proteinExistence type="predicted"/>
<keyword evidence="2" id="KW-1185">Reference proteome</keyword>
<sequence length="317" mass="38706">MYKFEEYLKNHRVLILDGSKRMAKYPNVTLDRIYRPLKNKWDRDWRKVYEHVSFLKNRKQWYGEWSKNAEGYDMGIFINGIRGRDVIEYFREKNPNARIIMYYETPVEKRNKPKDYQGLGVEFVSFDRDNCEEWGMKYSHFYYDYYDGTIEDIREEQKDFEVVNDIYFCGYDKHRLEYLIELQNRFNKLGLSNEMVVVRTPHKRYAKKFEKYLSPGRFPYRVLAEGIYKSKAILDIVEPGQRGITLRPMESIFFRKKLITNNPDVVNYDFYRKNNIFIIGQQPLEEIREFLDVPYEDVPIEIVRNYTVEAWMERFFE</sequence>
<organism evidence="1 2">
    <name type="scientific">Selenomonas montiformis</name>
    <dbReference type="NCBI Taxonomy" id="2652285"/>
    <lineage>
        <taxon>Bacteria</taxon>
        <taxon>Bacillati</taxon>
        <taxon>Bacillota</taxon>
        <taxon>Negativicutes</taxon>
        <taxon>Selenomonadales</taxon>
        <taxon>Selenomonadaceae</taxon>
        <taxon>Selenomonas</taxon>
    </lineage>
</organism>
<reference evidence="1 2" key="1">
    <citation type="submission" date="2019-08" db="EMBL/GenBank/DDBJ databases">
        <title>In-depth cultivation of the pig gut microbiome towards novel bacterial diversity and tailored functional studies.</title>
        <authorList>
            <person name="Wylensek D."/>
            <person name="Hitch T.C.A."/>
            <person name="Clavel T."/>
        </authorList>
    </citation>
    <scope>NUCLEOTIDE SEQUENCE [LARGE SCALE GENOMIC DNA]</scope>
    <source>
        <strain evidence="2">WCA-380-WT-3B3</strain>
    </source>
</reference>
<gene>
    <name evidence="1" type="ORF">FYJ78_05770</name>
</gene>
<protein>
    <recommendedName>
        <fullName evidence="3">Eps11J</fullName>
    </recommendedName>
</protein>
<dbReference type="RefSeq" id="WP_154620465.1">
    <property type="nucleotide sequence ID" value="NZ_JBQHVT010000002.1"/>
</dbReference>
<accession>A0A6I2UR58</accession>
<evidence type="ECO:0000313" key="1">
    <source>
        <dbReference type="EMBL" id="MSV24698.1"/>
    </source>
</evidence>
<evidence type="ECO:0008006" key="3">
    <source>
        <dbReference type="Google" id="ProtNLM"/>
    </source>
</evidence>